<reference evidence="1 2" key="1">
    <citation type="journal article" date="2016" name="Front. Microbiol.">
        <title>Genomic Resource of Rice Seed Associated Bacteria.</title>
        <authorList>
            <person name="Midha S."/>
            <person name="Bansal K."/>
            <person name="Sharma S."/>
            <person name="Kumar N."/>
            <person name="Patil P.P."/>
            <person name="Chaudhry V."/>
            <person name="Patil P.B."/>
        </authorList>
    </citation>
    <scope>NUCLEOTIDE SEQUENCE [LARGE SCALE GENOMIC DNA]</scope>
    <source>
        <strain evidence="1 2">NS365</strain>
    </source>
</reference>
<dbReference type="RefSeq" id="WP_058598486.1">
    <property type="nucleotide sequence ID" value="NZ_LDQA01000003.1"/>
</dbReference>
<dbReference type="EMBL" id="LDQA01000003">
    <property type="protein sequence ID" value="KTR08306.1"/>
    <property type="molecule type" value="Genomic_DNA"/>
</dbReference>
<dbReference type="AlphaFoldDB" id="A0A175RXE3"/>
<accession>A0A175RXE3</accession>
<comment type="caution">
    <text evidence="1">The sequence shown here is derived from an EMBL/GenBank/DDBJ whole genome shotgun (WGS) entry which is preliminary data.</text>
</comment>
<keyword evidence="2" id="KW-1185">Reference proteome</keyword>
<proteinExistence type="predicted"/>
<sequence length="130" mass="14156">MPGADTFNHPDQVLSAAGLKKGQKRMLLASWASDLRAVEDAPALRRLDSGAVVSIDDILEAMTALDGHEGPVRNGTEARFAPRRTNRVLARLKRRRPALWTDRDDDRPPPSAAAARPFLPIIIEALAKSA</sequence>
<organism evidence="1 2">
    <name type="scientific">Aureimonas ureilytica</name>
    <dbReference type="NCBI Taxonomy" id="401562"/>
    <lineage>
        <taxon>Bacteria</taxon>
        <taxon>Pseudomonadati</taxon>
        <taxon>Pseudomonadota</taxon>
        <taxon>Alphaproteobacteria</taxon>
        <taxon>Hyphomicrobiales</taxon>
        <taxon>Aurantimonadaceae</taxon>
        <taxon>Aureimonas</taxon>
    </lineage>
</organism>
<dbReference type="Proteomes" id="UP000078529">
    <property type="component" value="Unassembled WGS sequence"/>
</dbReference>
<dbReference type="PATRIC" id="fig|401562.4.peg.2733"/>
<evidence type="ECO:0000313" key="2">
    <source>
        <dbReference type="Proteomes" id="UP000078529"/>
    </source>
</evidence>
<name>A0A175RXE3_9HYPH</name>
<protein>
    <submittedName>
        <fullName evidence="1">Uncharacterized protein</fullName>
    </submittedName>
</protein>
<evidence type="ECO:0000313" key="1">
    <source>
        <dbReference type="EMBL" id="KTR08306.1"/>
    </source>
</evidence>
<gene>
    <name evidence="1" type="ORF">NS365_01350</name>
</gene>